<evidence type="ECO:0000256" key="4">
    <source>
        <dbReference type="ARBA" id="ARBA00022692"/>
    </source>
</evidence>
<evidence type="ECO:0000256" key="10">
    <source>
        <dbReference type="ARBA" id="ARBA00023136"/>
    </source>
</evidence>
<keyword evidence="8" id="KW-0756">Sterol biosynthesis</keyword>
<evidence type="ECO:0000256" key="9">
    <source>
        <dbReference type="ARBA" id="ARBA00023098"/>
    </source>
</evidence>
<dbReference type="PANTHER" id="PTHR15451">
    <property type="entry name" value="ERGOSTEROL BIOSYNTHETIC PROTEIN 28-RELATED"/>
    <property type="match status" value="1"/>
</dbReference>
<dbReference type="InterPro" id="IPR005352">
    <property type="entry name" value="Erg28"/>
</dbReference>
<dbReference type="Proteomes" id="UP000623467">
    <property type="component" value="Unassembled WGS sequence"/>
</dbReference>
<dbReference type="Pfam" id="PF03694">
    <property type="entry name" value="Erg28"/>
    <property type="match status" value="1"/>
</dbReference>
<proteinExistence type="inferred from homology"/>
<keyword evidence="4 13" id="KW-0812">Transmembrane</keyword>
<evidence type="ECO:0000256" key="6">
    <source>
        <dbReference type="ARBA" id="ARBA00022955"/>
    </source>
</evidence>
<keyword evidence="7 13" id="KW-1133">Transmembrane helix</keyword>
<keyword evidence="12" id="KW-0753">Steroid metabolism</keyword>
<dbReference type="GO" id="GO:0016126">
    <property type="term" value="P:sterol biosynthetic process"/>
    <property type="evidence" value="ECO:0007669"/>
    <property type="project" value="UniProtKB-KW"/>
</dbReference>
<evidence type="ECO:0000256" key="3">
    <source>
        <dbReference type="ARBA" id="ARBA00022516"/>
    </source>
</evidence>
<evidence type="ECO:0000256" key="11">
    <source>
        <dbReference type="ARBA" id="ARBA00023166"/>
    </source>
</evidence>
<name>A0A8H6XTL4_9AGAR</name>
<feature type="transmembrane region" description="Helical" evidence="13">
    <location>
        <begin position="12"/>
        <end position="33"/>
    </location>
</feature>
<keyword evidence="9" id="KW-0443">Lipid metabolism</keyword>
<evidence type="ECO:0000256" key="12">
    <source>
        <dbReference type="ARBA" id="ARBA00023221"/>
    </source>
</evidence>
<keyword evidence="15" id="KW-1185">Reference proteome</keyword>
<accession>A0A8H6XTL4</accession>
<comment type="subcellular location">
    <subcellularLocation>
        <location evidence="1">Endoplasmic reticulum membrane</location>
        <topology evidence="1">Multi-pass membrane protein</topology>
    </subcellularLocation>
</comment>
<evidence type="ECO:0000256" key="8">
    <source>
        <dbReference type="ARBA" id="ARBA00023011"/>
    </source>
</evidence>
<sequence>MAPTFLPQSNGWLPYFLVFTGASALIHSAVCYVSPPSTALAIFSGPNRPTPTSLLAHVYATKNMYTGAIRLYAAYHIANAQLYNLAAFTFVGVLGLNVSEMLLFGTVRMREGLWPFVTAGTGLAWMVLQREWYLGA</sequence>
<evidence type="ECO:0000256" key="13">
    <source>
        <dbReference type="SAM" id="Phobius"/>
    </source>
</evidence>
<dbReference type="EMBL" id="JACAZH010000019">
    <property type="protein sequence ID" value="KAF7346070.1"/>
    <property type="molecule type" value="Genomic_DNA"/>
</dbReference>
<keyword evidence="6" id="KW-0752">Steroid biosynthesis</keyword>
<dbReference type="PANTHER" id="PTHR15451:SF19">
    <property type="entry name" value="ERGOSTEROL BIOSYNTHETIC PROTEIN 28 HOMOLOG"/>
    <property type="match status" value="1"/>
</dbReference>
<protein>
    <submittedName>
        <fullName evidence="14">Heterotrimeric G-protein alpha subunit</fullName>
    </submittedName>
</protein>
<evidence type="ECO:0000256" key="5">
    <source>
        <dbReference type="ARBA" id="ARBA00022824"/>
    </source>
</evidence>
<dbReference type="AlphaFoldDB" id="A0A8H6XTL4"/>
<evidence type="ECO:0000313" key="14">
    <source>
        <dbReference type="EMBL" id="KAF7346070.1"/>
    </source>
</evidence>
<evidence type="ECO:0000313" key="15">
    <source>
        <dbReference type="Proteomes" id="UP000623467"/>
    </source>
</evidence>
<comment type="caution">
    <text evidence="14">The sequence shown here is derived from an EMBL/GenBank/DDBJ whole genome shotgun (WGS) entry which is preliminary data.</text>
</comment>
<evidence type="ECO:0000256" key="1">
    <source>
        <dbReference type="ARBA" id="ARBA00004477"/>
    </source>
</evidence>
<keyword evidence="10 13" id="KW-0472">Membrane</keyword>
<reference evidence="14" key="1">
    <citation type="submission" date="2020-05" db="EMBL/GenBank/DDBJ databases">
        <title>Mycena genomes resolve the evolution of fungal bioluminescence.</title>
        <authorList>
            <person name="Tsai I.J."/>
        </authorList>
    </citation>
    <scope>NUCLEOTIDE SEQUENCE</scope>
    <source>
        <strain evidence="14">160909Yilan</strain>
    </source>
</reference>
<feature type="transmembrane region" description="Helical" evidence="13">
    <location>
        <begin position="112"/>
        <end position="128"/>
    </location>
</feature>
<keyword evidence="5" id="KW-0256">Endoplasmic reticulum</keyword>
<dbReference type="GO" id="GO:0030674">
    <property type="term" value="F:protein-macromolecule adaptor activity"/>
    <property type="evidence" value="ECO:0007669"/>
    <property type="project" value="TreeGrafter"/>
</dbReference>
<evidence type="ECO:0000256" key="7">
    <source>
        <dbReference type="ARBA" id="ARBA00022989"/>
    </source>
</evidence>
<keyword evidence="3" id="KW-0444">Lipid biosynthesis</keyword>
<dbReference type="OrthoDB" id="6485510at2759"/>
<organism evidence="14 15">
    <name type="scientific">Mycena sanguinolenta</name>
    <dbReference type="NCBI Taxonomy" id="230812"/>
    <lineage>
        <taxon>Eukaryota</taxon>
        <taxon>Fungi</taxon>
        <taxon>Dikarya</taxon>
        <taxon>Basidiomycota</taxon>
        <taxon>Agaricomycotina</taxon>
        <taxon>Agaricomycetes</taxon>
        <taxon>Agaricomycetidae</taxon>
        <taxon>Agaricales</taxon>
        <taxon>Marasmiineae</taxon>
        <taxon>Mycenaceae</taxon>
        <taxon>Mycena</taxon>
    </lineage>
</organism>
<gene>
    <name evidence="14" type="ORF">MSAN_01833100</name>
</gene>
<evidence type="ECO:0000256" key="2">
    <source>
        <dbReference type="ARBA" id="ARBA00005377"/>
    </source>
</evidence>
<keyword evidence="11" id="KW-1207">Sterol metabolism</keyword>
<feature type="transmembrane region" description="Helical" evidence="13">
    <location>
        <begin position="85"/>
        <end position="105"/>
    </location>
</feature>
<comment type="similarity">
    <text evidence="2">Belongs to the ERG28 family.</text>
</comment>
<dbReference type="GO" id="GO:0005789">
    <property type="term" value="C:endoplasmic reticulum membrane"/>
    <property type="evidence" value="ECO:0007669"/>
    <property type="project" value="UniProtKB-SubCell"/>
</dbReference>